<dbReference type="EMBL" id="BSNU01000002">
    <property type="protein sequence ID" value="GLQ62120.1"/>
    <property type="molecule type" value="Genomic_DNA"/>
</dbReference>
<feature type="transmembrane region" description="Helical" evidence="1">
    <location>
        <begin position="6"/>
        <end position="28"/>
    </location>
</feature>
<keyword evidence="1" id="KW-0472">Membrane</keyword>
<dbReference type="RefSeq" id="WP_244591068.1">
    <property type="nucleotide sequence ID" value="NZ_BEWM01000001.1"/>
</dbReference>
<dbReference type="Proteomes" id="UP001156614">
    <property type="component" value="Unassembled WGS sequence"/>
</dbReference>
<accession>A0AAV5NDA2</accession>
<protein>
    <submittedName>
        <fullName evidence="2">Uncharacterized protein</fullName>
    </submittedName>
</protein>
<feature type="transmembrane region" description="Helical" evidence="1">
    <location>
        <begin position="60"/>
        <end position="83"/>
    </location>
</feature>
<keyword evidence="1" id="KW-1133">Transmembrane helix</keyword>
<reference evidence="3" key="1">
    <citation type="journal article" date="2019" name="Int. J. Syst. Evol. Microbiol.">
        <title>The Global Catalogue of Microorganisms (GCM) 10K type strain sequencing project: providing services to taxonomists for standard genome sequencing and annotation.</title>
        <authorList>
            <consortium name="The Broad Institute Genomics Platform"/>
            <consortium name="The Broad Institute Genome Sequencing Center for Infectious Disease"/>
            <person name="Wu L."/>
            <person name="Ma J."/>
        </authorList>
    </citation>
    <scope>NUCLEOTIDE SEQUENCE [LARGE SCALE GENOMIC DNA]</scope>
    <source>
        <strain evidence="3">NBRC 3267</strain>
    </source>
</reference>
<keyword evidence="1" id="KW-0812">Transmembrane</keyword>
<keyword evidence="3" id="KW-1185">Reference proteome</keyword>
<evidence type="ECO:0000313" key="2">
    <source>
        <dbReference type="EMBL" id="GLQ62120.1"/>
    </source>
</evidence>
<proteinExistence type="predicted"/>
<feature type="transmembrane region" description="Helical" evidence="1">
    <location>
        <begin position="37"/>
        <end position="54"/>
    </location>
</feature>
<sequence>MVFELLSVVLTSLAAGLFYLSVPSQCLLRRSLSPREGLLPGLLSLLAAVGGMSLRMHFLTALLIVGTVLMLACILLPLTLAIFRPQGRTL</sequence>
<gene>
    <name evidence="2" type="ORF">GCM10007867_09650</name>
</gene>
<name>A0AAV5NDA2_9PROT</name>
<evidence type="ECO:0000313" key="3">
    <source>
        <dbReference type="Proteomes" id="UP001156614"/>
    </source>
</evidence>
<evidence type="ECO:0000256" key="1">
    <source>
        <dbReference type="SAM" id="Phobius"/>
    </source>
</evidence>
<dbReference type="AlphaFoldDB" id="A0AAV5NDA2"/>
<organism evidence="2 3">
    <name type="scientific">Gluconobacter cerinus</name>
    <dbReference type="NCBI Taxonomy" id="38307"/>
    <lineage>
        <taxon>Bacteria</taxon>
        <taxon>Pseudomonadati</taxon>
        <taxon>Pseudomonadota</taxon>
        <taxon>Alphaproteobacteria</taxon>
        <taxon>Acetobacterales</taxon>
        <taxon>Acetobacteraceae</taxon>
        <taxon>Gluconobacter</taxon>
    </lineage>
</organism>
<comment type="caution">
    <text evidence="2">The sequence shown here is derived from an EMBL/GenBank/DDBJ whole genome shotgun (WGS) entry which is preliminary data.</text>
</comment>